<reference evidence="1" key="1">
    <citation type="submission" date="2014-09" db="EMBL/GenBank/DDBJ databases">
        <authorList>
            <person name="Magalhaes I.L.F."/>
            <person name="Oliveira U."/>
            <person name="Santos F.R."/>
            <person name="Vidigal T.H.D.A."/>
            <person name="Brescovit A.D."/>
            <person name="Santos A.J."/>
        </authorList>
    </citation>
    <scope>NUCLEOTIDE SEQUENCE</scope>
    <source>
        <tissue evidence="1">Shoot tissue taken approximately 20 cm above the soil surface</tissue>
    </source>
</reference>
<proteinExistence type="predicted"/>
<organism evidence="1">
    <name type="scientific">Arundo donax</name>
    <name type="common">Giant reed</name>
    <name type="synonym">Donax arundinaceus</name>
    <dbReference type="NCBI Taxonomy" id="35708"/>
    <lineage>
        <taxon>Eukaryota</taxon>
        <taxon>Viridiplantae</taxon>
        <taxon>Streptophyta</taxon>
        <taxon>Embryophyta</taxon>
        <taxon>Tracheophyta</taxon>
        <taxon>Spermatophyta</taxon>
        <taxon>Magnoliopsida</taxon>
        <taxon>Liliopsida</taxon>
        <taxon>Poales</taxon>
        <taxon>Poaceae</taxon>
        <taxon>PACMAD clade</taxon>
        <taxon>Arundinoideae</taxon>
        <taxon>Arundineae</taxon>
        <taxon>Arundo</taxon>
    </lineage>
</organism>
<sequence length="39" mass="4645">MDWYSYHGGDEYVGILGEEAKYKFPYICKSVLYLMQISF</sequence>
<evidence type="ECO:0000313" key="1">
    <source>
        <dbReference type="EMBL" id="JAD70728.1"/>
    </source>
</evidence>
<dbReference type="EMBL" id="GBRH01227167">
    <property type="protein sequence ID" value="JAD70728.1"/>
    <property type="molecule type" value="Transcribed_RNA"/>
</dbReference>
<accession>A0A0A9C8E5</accession>
<name>A0A0A9C8E5_ARUDO</name>
<protein>
    <submittedName>
        <fullName evidence="1">Uncharacterized protein</fullName>
    </submittedName>
</protein>
<reference evidence="1" key="2">
    <citation type="journal article" date="2015" name="Data Brief">
        <title>Shoot transcriptome of the giant reed, Arundo donax.</title>
        <authorList>
            <person name="Barrero R.A."/>
            <person name="Guerrero F.D."/>
            <person name="Moolhuijzen P."/>
            <person name="Goolsby J.A."/>
            <person name="Tidwell J."/>
            <person name="Bellgard S.E."/>
            <person name="Bellgard M.I."/>
        </authorList>
    </citation>
    <scope>NUCLEOTIDE SEQUENCE</scope>
    <source>
        <tissue evidence="1">Shoot tissue taken approximately 20 cm above the soil surface</tissue>
    </source>
</reference>
<dbReference type="AlphaFoldDB" id="A0A0A9C8E5"/>